<sequence length="164" mass="18447">MPEADPIDRSRVRPFAEQDRQAVLDILLTSDPWKRLGYEAEDWDTYFSVLSQGREGYVLEIDGRVAGFAVLRPRFLFGDYLELFAVAGWARGRQLGGQLLTHLESITFARGTNLFACVSDFNLSARQFYKKHGYQEVGAIKDFLIPGSAEILVRKTVGPARTAT</sequence>
<proteinExistence type="predicted"/>
<keyword evidence="3" id="KW-1185">Reference proteome</keyword>
<evidence type="ECO:0000313" key="3">
    <source>
        <dbReference type="Proteomes" id="UP001179121"/>
    </source>
</evidence>
<evidence type="ECO:0000313" key="2">
    <source>
        <dbReference type="EMBL" id="CAI4030472.1"/>
    </source>
</evidence>
<organism evidence="2 3">
    <name type="scientific">Nitrospira tepida</name>
    <dbReference type="NCBI Taxonomy" id="2973512"/>
    <lineage>
        <taxon>Bacteria</taxon>
        <taxon>Pseudomonadati</taxon>
        <taxon>Nitrospirota</taxon>
        <taxon>Nitrospiria</taxon>
        <taxon>Nitrospirales</taxon>
        <taxon>Nitrospiraceae</taxon>
        <taxon>Nitrospira</taxon>
    </lineage>
</organism>
<feature type="domain" description="N-acetyltransferase" evidence="1">
    <location>
        <begin position="10"/>
        <end position="158"/>
    </location>
</feature>
<dbReference type="GO" id="GO:0016747">
    <property type="term" value="F:acyltransferase activity, transferring groups other than amino-acyl groups"/>
    <property type="evidence" value="ECO:0007669"/>
    <property type="project" value="InterPro"/>
</dbReference>
<accession>A0AA86T507</accession>
<name>A0AA86T507_9BACT</name>
<dbReference type="KEGG" id="nti:DNFV4_00900"/>
<dbReference type="InterPro" id="IPR016181">
    <property type="entry name" value="Acyl_CoA_acyltransferase"/>
</dbReference>
<evidence type="ECO:0000259" key="1">
    <source>
        <dbReference type="PROSITE" id="PS51186"/>
    </source>
</evidence>
<reference evidence="2" key="1">
    <citation type="submission" date="2022-10" db="EMBL/GenBank/DDBJ databases">
        <authorList>
            <person name="Koch H."/>
        </authorList>
    </citation>
    <scope>NUCLEOTIDE SEQUENCE</scope>
    <source>
        <strain evidence="2">DNF</strain>
    </source>
</reference>
<dbReference type="CDD" id="cd04301">
    <property type="entry name" value="NAT_SF"/>
    <property type="match status" value="1"/>
</dbReference>
<dbReference type="Gene3D" id="3.40.630.30">
    <property type="match status" value="1"/>
</dbReference>
<dbReference type="Proteomes" id="UP001179121">
    <property type="component" value="Chromosome"/>
</dbReference>
<dbReference type="InterPro" id="IPR000182">
    <property type="entry name" value="GNAT_dom"/>
</dbReference>
<dbReference type="RefSeq" id="WP_289267460.1">
    <property type="nucleotide sequence ID" value="NZ_OX365700.1"/>
</dbReference>
<dbReference type="PROSITE" id="PS51186">
    <property type="entry name" value="GNAT"/>
    <property type="match status" value="1"/>
</dbReference>
<dbReference type="Pfam" id="PF00583">
    <property type="entry name" value="Acetyltransf_1"/>
    <property type="match status" value="1"/>
</dbReference>
<protein>
    <submittedName>
        <fullName evidence="2">GNAT family N-acetyltransferase</fullName>
    </submittedName>
</protein>
<dbReference type="AlphaFoldDB" id="A0AA86T507"/>
<gene>
    <name evidence="2" type="ORF">DNFV4_00900</name>
</gene>
<dbReference type="SUPFAM" id="SSF55729">
    <property type="entry name" value="Acyl-CoA N-acyltransferases (Nat)"/>
    <property type="match status" value="1"/>
</dbReference>
<dbReference type="EMBL" id="OX365700">
    <property type="protein sequence ID" value="CAI4030472.1"/>
    <property type="molecule type" value="Genomic_DNA"/>
</dbReference>